<proteinExistence type="predicted"/>
<feature type="compositionally biased region" description="Gly residues" evidence="1">
    <location>
        <begin position="161"/>
        <end position="171"/>
    </location>
</feature>
<dbReference type="Gene3D" id="1.10.150.320">
    <property type="entry name" value="Photosystem II 12 kDa extrinsic protein"/>
    <property type="match status" value="1"/>
</dbReference>
<feature type="domain" description="Helix-hairpin-helix DNA-binding motif class 1" evidence="2">
    <location>
        <begin position="188"/>
        <end position="207"/>
    </location>
</feature>
<name>A0A1S2N3F0_9MICC</name>
<evidence type="ECO:0000313" key="4">
    <source>
        <dbReference type="Proteomes" id="UP000179540"/>
    </source>
</evidence>
<dbReference type="InterPro" id="IPR003583">
    <property type="entry name" value="Hlx-hairpin-Hlx_DNA-bd_motif"/>
</dbReference>
<dbReference type="Pfam" id="PF12836">
    <property type="entry name" value="HHH_3"/>
    <property type="match status" value="1"/>
</dbReference>
<comment type="caution">
    <text evidence="3">The sequence shown here is derived from an EMBL/GenBank/DDBJ whole genome shotgun (WGS) entry which is preliminary data.</text>
</comment>
<dbReference type="InterPro" id="IPR051675">
    <property type="entry name" value="Endo/Exo/Phosphatase_dom_1"/>
</dbReference>
<feature type="region of interest" description="Disordered" evidence="1">
    <location>
        <begin position="48"/>
        <end position="75"/>
    </location>
</feature>
<feature type="compositionally biased region" description="Low complexity" evidence="1">
    <location>
        <begin position="143"/>
        <end position="160"/>
    </location>
</feature>
<feature type="domain" description="Helix-hairpin-helix DNA-binding motif class 1" evidence="2">
    <location>
        <begin position="218"/>
        <end position="237"/>
    </location>
</feature>
<dbReference type="InterPro" id="IPR019554">
    <property type="entry name" value="Soluble_ligand-bd"/>
</dbReference>
<dbReference type="GO" id="GO:0015627">
    <property type="term" value="C:type II protein secretion system complex"/>
    <property type="evidence" value="ECO:0007669"/>
    <property type="project" value="TreeGrafter"/>
</dbReference>
<gene>
    <name evidence="3" type="ORF">BK826_00135</name>
</gene>
<sequence>MRFSPSPRAVLGLLAVAALAVLALVLFVPRGEQQAPRIAVAASGSASPLELSSAEPGSDAAPAAGAPGTPGATAAASGGEVAVHVVGAVKSPGMQRLPAGALTAEAIQAAGGPTEEAGLEGINLAAPVQSGQQIRVPTREEAAAQAAAPPNPSGTAAAGAGDAGTGPGTAGSGAASGERINLNTATAEQLETLPRVGPKLAQRILDYRQAHGAFASVAELDAVPGIGEAMLAALEPLVMV</sequence>
<dbReference type="GO" id="GO:0006281">
    <property type="term" value="P:DNA repair"/>
    <property type="evidence" value="ECO:0007669"/>
    <property type="project" value="InterPro"/>
</dbReference>
<dbReference type="AlphaFoldDB" id="A0A1S2N3F0"/>
<accession>A0A1S2N3F0</accession>
<evidence type="ECO:0000259" key="2">
    <source>
        <dbReference type="SMART" id="SM00278"/>
    </source>
</evidence>
<dbReference type="EMBL" id="MODZ01000001">
    <property type="protein sequence ID" value="OIJ37076.1"/>
    <property type="molecule type" value="Genomic_DNA"/>
</dbReference>
<dbReference type="Proteomes" id="UP000179540">
    <property type="component" value="Unassembled WGS sequence"/>
</dbReference>
<dbReference type="Gene3D" id="3.10.560.10">
    <property type="entry name" value="Outer membrane lipoprotein wza domain like"/>
    <property type="match status" value="1"/>
</dbReference>
<evidence type="ECO:0000256" key="1">
    <source>
        <dbReference type="SAM" id="MobiDB-lite"/>
    </source>
</evidence>
<organism evidence="3 4">
    <name type="scientific">Rothia kristinae</name>
    <dbReference type="NCBI Taxonomy" id="37923"/>
    <lineage>
        <taxon>Bacteria</taxon>
        <taxon>Bacillati</taxon>
        <taxon>Actinomycetota</taxon>
        <taxon>Actinomycetes</taxon>
        <taxon>Micrococcales</taxon>
        <taxon>Micrococcaceae</taxon>
        <taxon>Rothia</taxon>
    </lineage>
</organism>
<protein>
    <recommendedName>
        <fullName evidence="2">Helix-hairpin-helix DNA-binding motif class 1 domain-containing protein</fullName>
    </recommendedName>
</protein>
<dbReference type="PANTHER" id="PTHR21180:SF32">
    <property type="entry name" value="ENDONUCLEASE_EXONUCLEASE_PHOSPHATASE FAMILY DOMAIN-CONTAINING PROTEIN 1"/>
    <property type="match status" value="1"/>
</dbReference>
<reference evidence="3 4" key="1">
    <citation type="submission" date="2016-10" db="EMBL/GenBank/DDBJ databases">
        <title>Draft genome sequence of strain LCT isolated from the Shenzhou X spacecraft of China.</title>
        <authorList>
            <person name="Huang B."/>
        </authorList>
    </citation>
    <scope>NUCLEOTIDE SEQUENCE [LARGE SCALE GENOMIC DNA]</scope>
    <source>
        <strain evidence="3 4">LCT-H5</strain>
    </source>
</reference>
<dbReference type="SMART" id="SM00278">
    <property type="entry name" value="HhH1"/>
    <property type="match status" value="2"/>
</dbReference>
<dbReference type="PANTHER" id="PTHR21180">
    <property type="entry name" value="ENDONUCLEASE/EXONUCLEASE/PHOSPHATASE FAMILY DOMAIN-CONTAINING PROTEIN 1"/>
    <property type="match status" value="1"/>
</dbReference>
<dbReference type="GO" id="GO:0015628">
    <property type="term" value="P:protein secretion by the type II secretion system"/>
    <property type="evidence" value="ECO:0007669"/>
    <property type="project" value="TreeGrafter"/>
</dbReference>
<dbReference type="InterPro" id="IPR010994">
    <property type="entry name" value="RuvA_2-like"/>
</dbReference>
<feature type="compositionally biased region" description="Low complexity" evidence="1">
    <location>
        <begin position="52"/>
        <end position="75"/>
    </location>
</feature>
<evidence type="ECO:0000313" key="3">
    <source>
        <dbReference type="EMBL" id="OIJ37076.1"/>
    </source>
</evidence>
<dbReference type="GO" id="GO:0003677">
    <property type="term" value="F:DNA binding"/>
    <property type="evidence" value="ECO:0007669"/>
    <property type="project" value="InterPro"/>
</dbReference>
<feature type="region of interest" description="Disordered" evidence="1">
    <location>
        <begin position="137"/>
        <end position="176"/>
    </location>
</feature>
<dbReference type="Pfam" id="PF10531">
    <property type="entry name" value="SLBB"/>
    <property type="match status" value="1"/>
</dbReference>
<dbReference type="SUPFAM" id="SSF47781">
    <property type="entry name" value="RuvA domain 2-like"/>
    <property type="match status" value="1"/>
</dbReference>